<reference evidence="3" key="1">
    <citation type="submission" date="2016-10" db="EMBL/GenBank/DDBJ databases">
        <authorList>
            <person name="Varghese N."/>
            <person name="Submissions S."/>
        </authorList>
    </citation>
    <scope>NUCLEOTIDE SEQUENCE [LARGE SCALE GENOMIC DNA]</scope>
    <source>
        <strain evidence="3">LMG 26031</strain>
    </source>
</reference>
<evidence type="ECO:0000259" key="1">
    <source>
        <dbReference type="Pfam" id="PF08818"/>
    </source>
</evidence>
<dbReference type="Pfam" id="PF08818">
    <property type="entry name" value="DUF1801"/>
    <property type="match status" value="1"/>
</dbReference>
<dbReference type="RefSeq" id="WP_090868956.1">
    <property type="nucleotide sequence ID" value="NZ_FNYE01000018.1"/>
</dbReference>
<dbReference type="EMBL" id="FNYE01000018">
    <property type="protein sequence ID" value="SEJ78114.1"/>
    <property type="molecule type" value="Genomic_DNA"/>
</dbReference>
<dbReference type="Gene3D" id="3.90.1150.200">
    <property type="match status" value="1"/>
</dbReference>
<dbReference type="InterPro" id="IPR016786">
    <property type="entry name" value="YdeI_bac"/>
</dbReference>
<evidence type="ECO:0000313" key="3">
    <source>
        <dbReference type="Proteomes" id="UP000198866"/>
    </source>
</evidence>
<dbReference type="OrthoDB" id="214150at2"/>
<dbReference type="InterPro" id="IPR014922">
    <property type="entry name" value="YdhG-like"/>
</dbReference>
<accession>A0A1H7BMG8</accession>
<dbReference type="Proteomes" id="UP000198866">
    <property type="component" value="Unassembled WGS sequence"/>
</dbReference>
<sequence>MNPEVDAFLGKNKKWQQEFEKLRAIILDCQLTEEVKWGVPCYTFDKRNVVLMHGFKEYCALLFFKGALLKDAKGILIAQTENVQSSRQIRFTDVRDIDAMADVLKSYIREAVEVEKAGLKVTLKKTAEFAVPEEFQNKLDETPELKDAFDALTPGRQRAYLLYFSAPTQSKTRASRVEKCRQQILDGKGLNDR</sequence>
<dbReference type="SUPFAM" id="SSF159888">
    <property type="entry name" value="YdhG-like"/>
    <property type="match status" value="1"/>
</dbReference>
<gene>
    <name evidence="2" type="ORF">SAMN05192539_101840</name>
</gene>
<dbReference type="Pfam" id="PF13376">
    <property type="entry name" value="OmdA"/>
    <property type="match status" value="1"/>
</dbReference>
<protein>
    <submittedName>
        <fullName evidence="2">Uncharacterized conserved protein YdeI, YjbR/CyaY-like superfamily, DUF1801 family</fullName>
    </submittedName>
</protein>
<dbReference type="STRING" id="667676.SAMN05192539_101840"/>
<dbReference type="PIRSF" id="PIRSF021308">
    <property type="entry name" value="UCP021308"/>
    <property type="match status" value="1"/>
</dbReference>
<dbReference type="AlphaFoldDB" id="A0A1H7BMG8"/>
<organism evidence="2 3">
    <name type="scientific">Paraburkholderia diazotrophica</name>
    <dbReference type="NCBI Taxonomy" id="667676"/>
    <lineage>
        <taxon>Bacteria</taxon>
        <taxon>Pseudomonadati</taxon>
        <taxon>Pseudomonadota</taxon>
        <taxon>Betaproteobacteria</taxon>
        <taxon>Burkholderiales</taxon>
        <taxon>Burkholderiaceae</taxon>
        <taxon>Paraburkholderia</taxon>
    </lineage>
</organism>
<keyword evidence="3" id="KW-1185">Reference proteome</keyword>
<name>A0A1H7BMG8_9BURK</name>
<feature type="domain" description="YdhG-like" evidence="1">
    <location>
        <begin position="15"/>
        <end position="112"/>
    </location>
</feature>
<proteinExistence type="predicted"/>
<evidence type="ECO:0000313" key="2">
    <source>
        <dbReference type="EMBL" id="SEJ78114.1"/>
    </source>
</evidence>